<evidence type="ECO:0000256" key="1">
    <source>
        <dbReference type="SAM" id="Phobius"/>
    </source>
</evidence>
<feature type="domain" description="YcxB-like C-terminal" evidence="2">
    <location>
        <begin position="99"/>
        <end position="157"/>
    </location>
</feature>
<organism evidence="3 4">
    <name type="scientific">Anaerosacchariphilus polymeriproducens</name>
    <dbReference type="NCBI Taxonomy" id="1812858"/>
    <lineage>
        <taxon>Bacteria</taxon>
        <taxon>Bacillati</taxon>
        <taxon>Bacillota</taxon>
        <taxon>Clostridia</taxon>
        <taxon>Lachnospirales</taxon>
        <taxon>Lachnospiraceae</taxon>
        <taxon>Anaerosacchariphilus</taxon>
    </lineage>
</organism>
<evidence type="ECO:0000259" key="2">
    <source>
        <dbReference type="Pfam" id="PF14317"/>
    </source>
</evidence>
<feature type="transmembrane region" description="Helical" evidence="1">
    <location>
        <begin position="53"/>
        <end position="76"/>
    </location>
</feature>
<sequence length="171" mass="20447">MLEPIFSVKTTMEKEDYKKFLYIAIFCKNKLLVPVIILLTIIGSLIINYSNLLAIILTWILLFVLSIASLCFMVVTKNKQRLKSNKAGEFGSFIVWKYYDEKIIMENEVFHATEMRYDQIYQLLESKDYFIFYLTKNQASLVRKRDFKQVSDFKEFIISKFENNYKYIKFI</sequence>
<evidence type="ECO:0000313" key="4">
    <source>
        <dbReference type="Proteomes" id="UP000255036"/>
    </source>
</evidence>
<accession>A0A371AXV0</accession>
<dbReference type="OrthoDB" id="1706509at2"/>
<feature type="transmembrane region" description="Helical" evidence="1">
    <location>
        <begin position="20"/>
        <end position="47"/>
    </location>
</feature>
<dbReference type="EMBL" id="QRCT01000013">
    <property type="protein sequence ID" value="RDU24396.1"/>
    <property type="molecule type" value="Genomic_DNA"/>
</dbReference>
<name>A0A371AXV0_9FIRM</name>
<comment type="caution">
    <text evidence="3">The sequence shown here is derived from an EMBL/GenBank/DDBJ whole genome shotgun (WGS) entry which is preliminary data.</text>
</comment>
<keyword evidence="4" id="KW-1185">Reference proteome</keyword>
<gene>
    <name evidence="3" type="ORF">DWV06_05330</name>
</gene>
<keyword evidence="1" id="KW-0812">Transmembrane</keyword>
<dbReference type="InterPro" id="IPR025588">
    <property type="entry name" value="YcxB-like_C"/>
</dbReference>
<keyword evidence="1" id="KW-0472">Membrane</keyword>
<dbReference type="Pfam" id="PF14317">
    <property type="entry name" value="YcxB"/>
    <property type="match status" value="1"/>
</dbReference>
<evidence type="ECO:0000313" key="3">
    <source>
        <dbReference type="EMBL" id="RDU24396.1"/>
    </source>
</evidence>
<dbReference type="Proteomes" id="UP000255036">
    <property type="component" value="Unassembled WGS sequence"/>
</dbReference>
<protein>
    <submittedName>
        <fullName evidence="3">YcxB family protein</fullName>
    </submittedName>
</protein>
<reference evidence="3 4" key="1">
    <citation type="submission" date="2018-07" db="EMBL/GenBank/DDBJ databases">
        <title>Anaerosacharophilus polymeroproducens gen. nov. sp. nov., an anaerobic bacterium isolated from salt field.</title>
        <authorList>
            <person name="Kim W."/>
            <person name="Yang S.-H."/>
            <person name="Oh J."/>
            <person name="Lee J.-H."/>
            <person name="Kwon K.K."/>
        </authorList>
    </citation>
    <scope>NUCLEOTIDE SEQUENCE [LARGE SCALE GENOMIC DNA]</scope>
    <source>
        <strain evidence="3 4">MCWD5</strain>
    </source>
</reference>
<proteinExistence type="predicted"/>
<dbReference type="RefSeq" id="WP_115481140.1">
    <property type="nucleotide sequence ID" value="NZ_QRCT01000013.1"/>
</dbReference>
<dbReference type="AlphaFoldDB" id="A0A371AXV0"/>
<keyword evidence="1" id="KW-1133">Transmembrane helix</keyword>